<keyword evidence="2" id="KW-1133">Transmembrane helix</keyword>
<evidence type="ECO:0000313" key="4">
    <source>
        <dbReference type="Proteomes" id="UP000683575"/>
    </source>
</evidence>
<dbReference type="EMBL" id="CP077062">
    <property type="protein sequence ID" value="QWZ06779.1"/>
    <property type="molecule type" value="Genomic_DNA"/>
</dbReference>
<dbReference type="Proteomes" id="UP000683575">
    <property type="component" value="Chromosome"/>
</dbReference>
<sequence>MSDHTTPEPSGYTQPMAPYGQPPQHPAQGPVPYGQPQHPGQPPYPPQGYVTAPVPYGAYPPMQVAPKSPGLSLLASFFLPGLGSMINGEAGKGVAILLCWIVSWVLTIVLIGFLGLLGFWIWGMVDGYQGARKWNLAHGIIS</sequence>
<reference evidence="3" key="1">
    <citation type="submission" date="2021-06" db="EMBL/GenBank/DDBJ databases">
        <title>Complete genome sequence of Nocardioides sp. G188.</title>
        <authorList>
            <person name="Im W.-T."/>
        </authorList>
    </citation>
    <scope>NUCLEOTIDE SEQUENCE</scope>
    <source>
        <strain evidence="3">G188</strain>
    </source>
</reference>
<name>A0A975SVQ6_9ACTN</name>
<keyword evidence="4" id="KW-1185">Reference proteome</keyword>
<accession>A0A975SVQ6</accession>
<feature type="region of interest" description="Disordered" evidence="1">
    <location>
        <begin position="1"/>
        <end position="48"/>
    </location>
</feature>
<protein>
    <submittedName>
        <fullName evidence="3">Uncharacterized protein</fullName>
    </submittedName>
</protein>
<keyword evidence="2" id="KW-0472">Membrane</keyword>
<evidence type="ECO:0000256" key="2">
    <source>
        <dbReference type="SAM" id="Phobius"/>
    </source>
</evidence>
<organism evidence="3 4">
    <name type="scientific">Nocardioides panacis</name>
    <dbReference type="NCBI Taxonomy" id="2849501"/>
    <lineage>
        <taxon>Bacteria</taxon>
        <taxon>Bacillati</taxon>
        <taxon>Actinomycetota</taxon>
        <taxon>Actinomycetes</taxon>
        <taxon>Propionibacteriales</taxon>
        <taxon>Nocardioidaceae</taxon>
        <taxon>Nocardioides</taxon>
    </lineage>
</organism>
<feature type="compositionally biased region" description="Low complexity" evidence="1">
    <location>
        <begin position="28"/>
        <end position="38"/>
    </location>
</feature>
<proteinExistence type="predicted"/>
<keyword evidence="2" id="KW-0812">Transmembrane</keyword>
<dbReference type="AlphaFoldDB" id="A0A975SVQ6"/>
<evidence type="ECO:0000313" key="3">
    <source>
        <dbReference type="EMBL" id="QWZ06779.1"/>
    </source>
</evidence>
<feature type="transmembrane region" description="Helical" evidence="2">
    <location>
        <begin position="95"/>
        <end position="122"/>
    </location>
</feature>
<dbReference type="RefSeq" id="WP_216937976.1">
    <property type="nucleotide sequence ID" value="NZ_CP077062.1"/>
</dbReference>
<evidence type="ECO:0000256" key="1">
    <source>
        <dbReference type="SAM" id="MobiDB-lite"/>
    </source>
</evidence>
<gene>
    <name evidence="3" type="ORF">KRR39_14695</name>
</gene>
<dbReference type="KEGG" id="nps:KRR39_14695"/>